<evidence type="ECO:0000256" key="1">
    <source>
        <dbReference type="SAM" id="MobiDB-lite"/>
    </source>
</evidence>
<dbReference type="AlphaFoldDB" id="A0AAN6PQG4"/>
<feature type="region of interest" description="Disordered" evidence="1">
    <location>
        <begin position="339"/>
        <end position="365"/>
    </location>
</feature>
<comment type="caution">
    <text evidence="2">The sequence shown here is derived from an EMBL/GenBank/DDBJ whole genome shotgun (WGS) entry which is preliminary data.</text>
</comment>
<evidence type="ECO:0000313" key="3">
    <source>
        <dbReference type="Proteomes" id="UP001305647"/>
    </source>
</evidence>
<keyword evidence="3" id="KW-1185">Reference proteome</keyword>
<sequence length="441" mass="47101">MATKPTVGHKRTRSLVLSESVGTKPTAPETAPQIRAVLIHFSALLSSNAAVTSTLRKALSGIISKREIPDMTDEAILRAFSTSPNLCNILRHLGVRELTDDERQDIESQYLLVYEMQGYKQLRLDSEVNSFLNAAARQPHLRLATLSNNPVLAADLVEQLGIGALEAVIPTNALNGMTEPSEAHNIFHSEVWNRLILPWFNDPVGGMNQDDASPEHDDSSKKIAPKPTTTTTPSTTSQTGSTANPAPNPTANNNSNPNNYHGPNPSAAPLHPSEVMVISCALYDLDTAKYTGTQTCWVRKTSAAAADDDDISLRAAEDYDIVASSWHEARLKLFGGSGKDGEAATGDAMVGGDSDDGGEGRQAKSRAVGVMESIAEEEDEEEGDDVVMQGTEEEQAKKQAVGVGMGDVDGTTEGSGGDENDAAVHAVVEDKEVVEMEICHD</sequence>
<feature type="region of interest" description="Disordered" evidence="1">
    <location>
        <begin position="206"/>
        <end position="268"/>
    </location>
</feature>
<reference evidence="2" key="1">
    <citation type="journal article" date="2023" name="Mol. Phylogenet. Evol.">
        <title>Genome-scale phylogeny and comparative genomics of the fungal order Sordariales.</title>
        <authorList>
            <person name="Hensen N."/>
            <person name="Bonometti L."/>
            <person name="Westerberg I."/>
            <person name="Brannstrom I.O."/>
            <person name="Guillou S."/>
            <person name="Cros-Aarteil S."/>
            <person name="Calhoun S."/>
            <person name="Haridas S."/>
            <person name="Kuo A."/>
            <person name="Mondo S."/>
            <person name="Pangilinan J."/>
            <person name="Riley R."/>
            <person name="LaButti K."/>
            <person name="Andreopoulos B."/>
            <person name="Lipzen A."/>
            <person name="Chen C."/>
            <person name="Yan M."/>
            <person name="Daum C."/>
            <person name="Ng V."/>
            <person name="Clum A."/>
            <person name="Steindorff A."/>
            <person name="Ohm R.A."/>
            <person name="Martin F."/>
            <person name="Silar P."/>
            <person name="Natvig D.O."/>
            <person name="Lalanne C."/>
            <person name="Gautier V."/>
            <person name="Ament-Velasquez S.L."/>
            <person name="Kruys A."/>
            <person name="Hutchinson M.I."/>
            <person name="Powell A.J."/>
            <person name="Barry K."/>
            <person name="Miller A.N."/>
            <person name="Grigoriev I.V."/>
            <person name="Debuchy R."/>
            <person name="Gladieux P."/>
            <person name="Hiltunen Thoren M."/>
            <person name="Johannesson H."/>
        </authorList>
    </citation>
    <scope>NUCLEOTIDE SEQUENCE</scope>
    <source>
        <strain evidence="2">CBS 757.83</strain>
    </source>
</reference>
<name>A0AAN6PQG4_9PEZI</name>
<gene>
    <name evidence="2" type="ORF">N658DRAFT_459299</name>
</gene>
<protein>
    <submittedName>
        <fullName evidence="2">Uncharacterized protein</fullName>
    </submittedName>
</protein>
<dbReference type="EMBL" id="MU863740">
    <property type="protein sequence ID" value="KAK4096084.1"/>
    <property type="molecule type" value="Genomic_DNA"/>
</dbReference>
<feature type="region of interest" description="Disordered" evidence="1">
    <location>
        <begin position="1"/>
        <end position="29"/>
    </location>
</feature>
<feature type="region of interest" description="Disordered" evidence="1">
    <location>
        <begin position="394"/>
        <end position="420"/>
    </location>
</feature>
<evidence type="ECO:0000313" key="2">
    <source>
        <dbReference type="EMBL" id="KAK4096084.1"/>
    </source>
</evidence>
<dbReference type="Proteomes" id="UP001305647">
    <property type="component" value="Unassembled WGS sequence"/>
</dbReference>
<feature type="compositionally biased region" description="Low complexity" evidence="1">
    <location>
        <begin position="225"/>
        <end position="265"/>
    </location>
</feature>
<feature type="compositionally biased region" description="Gly residues" evidence="1">
    <location>
        <begin position="403"/>
        <end position="415"/>
    </location>
</feature>
<accession>A0AAN6PQG4</accession>
<reference evidence="2" key="2">
    <citation type="submission" date="2023-05" db="EMBL/GenBank/DDBJ databases">
        <authorList>
            <consortium name="Lawrence Berkeley National Laboratory"/>
            <person name="Steindorff A."/>
            <person name="Hensen N."/>
            <person name="Bonometti L."/>
            <person name="Westerberg I."/>
            <person name="Brannstrom I.O."/>
            <person name="Guillou S."/>
            <person name="Cros-Aarteil S."/>
            <person name="Calhoun S."/>
            <person name="Haridas S."/>
            <person name="Kuo A."/>
            <person name="Mondo S."/>
            <person name="Pangilinan J."/>
            <person name="Riley R."/>
            <person name="Labutti K."/>
            <person name="Andreopoulos B."/>
            <person name="Lipzen A."/>
            <person name="Chen C."/>
            <person name="Yanf M."/>
            <person name="Daum C."/>
            <person name="Ng V."/>
            <person name="Clum A."/>
            <person name="Ohm R."/>
            <person name="Martin F."/>
            <person name="Silar P."/>
            <person name="Natvig D."/>
            <person name="Lalanne C."/>
            <person name="Gautier V."/>
            <person name="Ament-Velasquez S.L."/>
            <person name="Kruys A."/>
            <person name="Hutchinson M.I."/>
            <person name="Powell A.J."/>
            <person name="Barry K."/>
            <person name="Miller A.N."/>
            <person name="Grigoriev I.V."/>
            <person name="Debuchy R."/>
            <person name="Gladieux P."/>
            <person name="Thoren M.H."/>
            <person name="Johannesson H."/>
        </authorList>
    </citation>
    <scope>NUCLEOTIDE SEQUENCE</scope>
    <source>
        <strain evidence="2">CBS 757.83</strain>
    </source>
</reference>
<proteinExistence type="predicted"/>
<organism evidence="2 3">
    <name type="scientific">Parathielavia hyrcaniae</name>
    <dbReference type="NCBI Taxonomy" id="113614"/>
    <lineage>
        <taxon>Eukaryota</taxon>
        <taxon>Fungi</taxon>
        <taxon>Dikarya</taxon>
        <taxon>Ascomycota</taxon>
        <taxon>Pezizomycotina</taxon>
        <taxon>Sordariomycetes</taxon>
        <taxon>Sordariomycetidae</taxon>
        <taxon>Sordariales</taxon>
        <taxon>Chaetomiaceae</taxon>
        <taxon>Parathielavia</taxon>
    </lineage>
</organism>